<protein>
    <recommendedName>
        <fullName evidence="1">Hypervirulence associated protein TUDOR domain-containing protein</fullName>
    </recommendedName>
</protein>
<dbReference type="AlphaFoldDB" id="Q7USL4"/>
<dbReference type="PATRIC" id="fig|243090.15.peg.2065"/>
<feature type="domain" description="Hypervirulence associated protein TUDOR" evidence="1">
    <location>
        <begin position="26"/>
        <end position="86"/>
    </location>
</feature>
<dbReference type="eggNOG" id="ENOG5032YVA">
    <property type="taxonomic scope" value="Bacteria"/>
</dbReference>
<name>Q7USL4_RHOBA</name>
<dbReference type="InterPro" id="IPR021331">
    <property type="entry name" value="Hva1_TUDOR"/>
</dbReference>
<evidence type="ECO:0000259" key="1">
    <source>
        <dbReference type="Pfam" id="PF11160"/>
    </source>
</evidence>
<dbReference type="STRING" id="243090.RB4429"/>
<evidence type="ECO:0000313" key="3">
    <source>
        <dbReference type="Proteomes" id="UP000001025"/>
    </source>
</evidence>
<keyword evidence="3" id="KW-1185">Reference proteome</keyword>
<proteinExistence type="predicted"/>
<dbReference type="Proteomes" id="UP000001025">
    <property type="component" value="Chromosome"/>
</dbReference>
<gene>
    <name evidence="2" type="ordered locus">RB4429</name>
</gene>
<sequence length="89" mass="10052">MTLLFIQRTSHEPAGLPVSQKFQVNQYVEWNYGGGTAKGQIKESYKEKVTKTIKGNDVTRNASDDEPAYYIEQEDGDHVLKSESELKDA</sequence>
<dbReference type="HOGENOM" id="CLU_180079_0_0_0"/>
<reference evidence="2 3" key="1">
    <citation type="journal article" date="2003" name="Proc. Natl. Acad. Sci. U.S.A.">
        <title>Complete genome sequence of the marine planctomycete Pirellula sp. strain 1.</title>
        <authorList>
            <person name="Gloeckner F.O."/>
            <person name="Kube M."/>
            <person name="Bauer M."/>
            <person name="Teeling H."/>
            <person name="Lombardot T."/>
            <person name="Ludwig W."/>
            <person name="Gade D."/>
            <person name="Beck A."/>
            <person name="Borzym K."/>
            <person name="Heitmann K."/>
            <person name="Rabus R."/>
            <person name="Schlesner H."/>
            <person name="Amann R."/>
            <person name="Reinhardt R."/>
        </authorList>
    </citation>
    <scope>NUCLEOTIDE SEQUENCE [LARGE SCALE GENOMIC DNA]</scope>
    <source>
        <strain evidence="3">DSM 10527 / NCIMB 13988 / SH1</strain>
    </source>
</reference>
<accession>Q7USL4</accession>
<dbReference type="EnsemblBacteria" id="CAD73782">
    <property type="protein sequence ID" value="CAD73782"/>
    <property type="gene ID" value="RB4429"/>
</dbReference>
<dbReference type="OrthoDB" id="283968at2"/>
<organism evidence="2 3">
    <name type="scientific">Rhodopirellula baltica (strain DSM 10527 / NCIMB 13988 / SH1)</name>
    <dbReference type="NCBI Taxonomy" id="243090"/>
    <lineage>
        <taxon>Bacteria</taxon>
        <taxon>Pseudomonadati</taxon>
        <taxon>Planctomycetota</taxon>
        <taxon>Planctomycetia</taxon>
        <taxon>Pirellulales</taxon>
        <taxon>Pirellulaceae</taxon>
        <taxon>Rhodopirellula</taxon>
    </lineage>
</organism>
<dbReference type="KEGG" id="rba:RB4429"/>
<dbReference type="InParanoid" id="Q7USL4"/>
<evidence type="ECO:0000313" key="2">
    <source>
        <dbReference type="EMBL" id="CAD73782.1"/>
    </source>
</evidence>
<dbReference type="Pfam" id="PF11160">
    <property type="entry name" value="Hva1_TUDOR"/>
    <property type="match status" value="1"/>
</dbReference>
<dbReference type="EMBL" id="BX294140">
    <property type="protein sequence ID" value="CAD73782.1"/>
    <property type="molecule type" value="Genomic_DNA"/>
</dbReference>